<dbReference type="NCBIfam" id="TIGR01875">
    <property type="entry name" value="cas_MJ0381"/>
    <property type="match status" value="1"/>
</dbReference>
<dbReference type="AlphaFoldDB" id="A0A8J3MVU1"/>
<evidence type="ECO:0000256" key="1">
    <source>
        <dbReference type="ARBA" id="ARBA00023118"/>
    </source>
</evidence>
<dbReference type="EMBL" id="BNJF01000006">
    <property type="protein sequence ID" value="GHO49675.1"/>
    <property type="molecule type" value="Genomic_DNA"/>
</dbReference>
<organism evidence="4 5">
    <name type="scientific">Ktedonospora formicarum</name>
    <dbReference type="NCBI Taxonomy" id="2778364"/>
    <lineage>
        <taxon>Bacteria</taxon>
        <taxon>Bacillati</taxon>
        <taxon>Chloroflexota</taxon>
        <taxon>Ktedonobacteria</taxon>
        <taxon>Ktedonobacterales</taxon>
        <taxon>Ktedonobacteraceae</taxon>
        <taxon>Ktedonospora</taxon>
    </lineage>
</organism>
<dbReference type="Pfam" id="PF01905">
    <property type="entry name" value="DevR"/>
    <property type="match status" value="1"/>
</dbReference>
<dbReference type="RefSeq" id="WP_220198787.1">
    <property type="nucleotide sequence ID" value="NZ_BNJF01000006.1"/>
</dbReference>
<evidence type="ECO:0000256" key="2">
    <source>
        <dbReference type="ARBA" id="ARBA00025626"/>
    </source>
</evidence>
<gene>
    <name evidence="4" type="ORF">KSX_78380</name>
</gene>
<feature type="region of interest" description="Disordered" evidence="3">
    <location>
        <begin position="167"/>
        <end position="186"/>
    </location>
</feature>
<sequence length="337" mass="37765">MSTTSNSLVSLSIAARMTLNVHSLNNEGGEGNQIQTRMIDIVGEDNVLHNVNAISGDMLKHVLMEHYYRRAKEEHISLCTSCQRFNVNRINADDTFLKKTKGIKDADFIDQLLQHCAMDDIGGILVTEEKRSVPRKSICEFGWVVALPELSRTESYFHVKYASERGENKRKEDANDQEKTGANRGQNIFHRPASSGVYAFVCHLELGRIGYNDITQSYAISEEERQKRAALLLEGVMYSFLELNGAMRSTQLPHLVALEGFISTSDSAIPAPLLSPLMGGSDREHRFAYRKQAQEIATALNGQGPEHVRLHSFDTLSEFAQRMRSLIDTSTPQALTF</sequence>
<evidence type="ECO:0000256" key="3">
    <source>
        <dbReference type="SAM" id="MobiDB-lite"/>
    </source>
</evidence>
<dbReference type="PANTHER" id="PTHR37459">
    <property type="match status" value="1"/>
</dbReference>
<dbReference type="InterPro" id="IPR010154">
    <property type="entry name" value="CRISPR-assoc_Cas7/Cst2/DevR"/>
</dbReference>
<name>A0A8J3MVU1_9CHLR</name>
<evidence type="ECO:0000313" key="5">
    <source>
        <dbReference type="Proteomes" id="UP000612362"/>
    </source>
</evidence>
<comment type="caution">
    <text evidence="4">The sequence shown here is derived from an EMBL/GenBank/DDBJ whole genome shotgun (WGS) entry which is preliminary data.</text>
</comment>
<protein>
    <submittedName>
        <fullName evidence="4">CRISPR-associated protein DevR</fullName>
    </submittedName>
</protein>
<dbReference type="PANTHER" id="PTHR37459:SF1">
    <property type="entry name" value="CRISPR-ASSOCIATED PROTEIN CAS7_CST2_DEVR"/>
    <property type="match status" value="1"/>
</dbReference>
<reference evidence="4" key="1">
    <citation type="submission" date="2020-10" db="EMBL/GenBank/DDBJ databases">
        <title>Taxonomic study of unclassified bacteria belonging to the class Ktedonobacteria.</title>
        <authorList>
            <person name="Yabe S."/>
            <person name="Wang C.M."/>
            <person name="Zheng Y."/>
            <person name="Sakai Y."/>
            <person name="Cavaletti L."/>
            <person name="Monciardini P."/>
            <person name="Donadio S."/>
        </authorList>
    </citation>
    <scope>NUCLEOTIDE SEQUENCE</scope>
    <source>
        <strain evidence="4">SOSP1-1</strain>
    </source>
</reference>
<dbReference type="InterPro" id="IPR052681">
    <property type="entry name" value="CRISPR-Cas7/Cst2/DevR"/>
</dbReference>
<proteinExistence type="predicted"/>
<feature type="compositionally biased region" description="Basic and acidic residues" evidence="3">
    <location>
        <begin position="167"/>
        <end position="181"/>
    </location>
</feature>
<dbReference type="Proteomes" id="UP000612362">
    <property type="component" value="Unassembled WGS sequence"/>
</dbReference>
<keyword evidence="5" id="KW-1185">Reference proteome</keyword>
<dbReference type="GO" id="GO:0051607">
    <property type="term" value="P:defense response to virus"/>
    <property type="evidence" value="ECO:0007669"/>
    <property type="project" value="UniProtKB-KW"/>
</dbReference>
<accession>A0A8J3MVU1</accession>
<comment type="function">
    <text evidence="2">CRISPR (clustered regularly interspaced short palindromic repeat) is an adaptive immune system that provides protection against mobile genetic elements (viruses, transposable elements and conjugative plasmids). CRISPR clusters contain spacers, sequences complementary to antecedent mobile elements, and target invading nucleic acids. CRISPR clusters are transcribed and processed into CRISPR RNA (crRNA).</text>
</comment>
<evidence type="ECO:0000313" key="4">
    <source>
        <dbReference type="EMBL" id="GHO49675.1"/>
    </source>
</evidence>
<keyword evidence="1" id="KW-0051">Antiviral defense</keyword>